<evidence type="ECO:0000256" key="2">
    <source>
        <dbReference type="ARBA" id="ARBA00022692"/>
    </source>
</evidence>
<feature type="domain" description="G-protein coupled receptors family 1 profile" evidence="8">
    <location>
        <begin position="45"/>
        <end position="327"/>
    </location>
</feature>
<feature type="transmembrane region" description="Helical" evidence="7">
    <location>
        <begin position="107"/>
        <end position="134"/>
    </location>
</feature>
<keyword evidence="5" id="KW-0807">Transducer</keyword>
<evidence type="ECO:0000256" key="6">
    <source>
        <dbReference type="SAM" id="MobiDB-lite"/>
    </source>
</evidence>
<dbReference type="Pfam" id="PF00001">
    <property type="entry name" value="7tm_1"/>
    <property type="match status" value="1"/>
</dbReference>
<feature type="region of interest" description="Disordered" evidence="6">
    <location>
        <begin position="368"/>
        <end position="390"/>
    </location>
</feature>
<comment type="subcellular location">
    <subcellularLocation>
        <location evidence="1">Membrane</location>
    </subcellularLocation>
</comment>
<dbReference type="Gene3D" id="1.20.1070.10">
    <property type="entry name" value="Rhodopsin 7-helix transmembrane proteins"/>
    <property type="match status" value="1"/>
</dbReference>
<proteinExistence type="inferred from homology"/>
<dbReference type="EMBL" id="MTYJ01000073">
    <property type="protein sequence ID" value="OQV16494.1"/>
    <property type="molecule type" value="Genomic_DNA"/>
</dbReference>
<evidence type="ECO:0000313" key="9">
    <source>
        <dbReference type="EMBL" id="OQV16494.1"/>
    </source>
</evidence>
<dbReference type="InterPro" id="IPR000276">
    <property type="entry name" value="GPCR_Rhodpsn"/>
</dbReference>
<accession>A0A1W0WMQ1</accession>
<dbReference type="PANTHER" id="PTHR46641">
    <property type="entry name" value="FMRFAMIDE RECEPTOR-RELATED"/>
    <property type="match status" value="1"/>
</dbReference>
<dbReference type="Proteomes" id="UP000192578">
    <property type="component" value="Unassembled WGS sequence"/>
</dbReference>
<comment type="similarity">
    <text evidence="5">Belongs to the G-protein coupled receptor 1 family.</text>
</comment>
<dbReference type="GO" id="GO:0004930">
    <property type="term" value="F:G protein-coupled receptor activity"/>
    <property type="evidence" value="ECO:0007669"/>
    <property type="project" value="UniProtKB-KW"/>
</dbReference>
<dbReference type="AlphaFoldDB" id="A0A1W0WMQ1"/>
<dbReference type="PRINTS" id="PR00237">
    <property type="entry name" value="GPCRRHODOPSN"/>
</dbReference>
<feature type="compositionally biased region" description="Low complexity" evidence="6">
    <location>
        <begin position="369"/>
        <end position="382"/>
    </location>
</feature>
<dbReference type="OrthoDB" id="10011262at2759"/>
<sequence>MNSTGRSLAMDACGWPIVPPSSSIAAIRYLDLITYPFFLLLATVGNFFNLAVLCKRDKGRSRSKSTYIIAIAIADLTFMWISIFTYIHNYNGDLNDGVPDPWLTDFYNQIAGAAMFIQEVVAFASAWMIIAFTAERFLAIRWPMIYHRTSHGKRSIHVVLIIFLLACVIAAVRLVDYYRYYALFLAPSPRPPRPPPRPTWLLQWYTAYLWIQASVQIGTFLIILILNLWLLRTILEQRRFRKETLQPSLSAEEQAKRTGRSDWSTLPMLGVCVLLYLITQIPELIDNAVFLLEKGCVYQSSSELKAVVKPLTNVLANINFSLNFLLYCGVDGQFRQKLGGLFRSWKSTSELRTGTSRVGKLLAVIPSHGTKSTSSGGSSSSKECTVNKKL</sequence>
<organism evidence="9 10">
    <name type="scientific">Hypsibius exemplaris</name>
    <name type="common">Freshwater tardigrade</name>
    <dbReference type="NCBI Taxonomy" id="2072580"/>
    <lineage>
        <taxon>Eukaryota</taxon>
        <taxon>Metazoa</taxon>
        <taxon>Ecdysozoa</taxon>
        <taxon>Tardigrada</taxon>
        <taxon>Eutardigrada</taxon>
        <taxon>Parachela</taxon>
        <taxon>Hypsibioidea</taxon>
        <taxon>Hypsibiidae</taxon>
        <taxon>Hypsibius</taxon>
    </lineage>
</organism>
<dbReference type="PANTHER" id="PTHR46641:SF25">
    <property type="entry name" value="CNMAMIDE RECEPTOR-RELATED"/>
    <property type="match status" value="1"/>
</dbReference>
<evidence type="ECO:0000256" key="5">
    <source>
        <dbReference type="RuleBase" id="RU000688"/>
    </source>
</evidence>
<evidence type="ECO:0000256" key="7">
    <source>
        <dbReference type="SAM" id="Phobius"/>
    </source>
</evidence>
<keyword evidence="3 7" id="KW-1133">Transmembrane helix</keyword>
<evidence type="ECO:0000256" key="3">
    <source>
        <dbReference type="ARBA" id="ARBA00022989"/>
    </source>
</evidence>
<evidence type="ECO:0000256" key="4">
    <source>
        <dbReference type="ARBA" id="ARBA00023136"/>
    </source>
</evidence>
<feature type="transmembrane region" description="Helical" evidence="7">
    <location>
        <begin position="155"/>
        <end position="175"/>
    </location>
</feature>
<comment type="caution">
    <text evidence="9">The sequence shown here is derived from an EMBL/GenBank/DDBJ whole genome shotgun (WGS) entry which is preliminary data.</text>
</comment>
<dbReference type="InterPro" id="IPR017452">
    <property type="entry name" value="GPCR_Rhodpsn_7TM"/>
</dbReference>
<keyword evidence="10" id="KW-1185">Reference proteome</keyword>
<reference evidence="10" key="1">
    <citation type="submission" date="2017-01" db="EMBL/GenBank/DDBJ databases">
        <title>Comparative genomics of anhydrobiosis in the tardigrade Hypsibius dujardini.</title>
        <authorList>
            <person name="Yoshida Y."/>
            <person name="Koutsovoulos G."/>
            <person name="Laetsch D."/>
            <person name="Stevens L."/>
            <person name="Kumar S."/>
            <person name="Horikawa D."/>
            <person name="Ishino K."/>
            <person name="Komine S."/>
            <person name="Tomita M."/>
            <person name="Blaxter M."/>
            <person name="Arakawa K."/>
        </authorList>
    </citation>
    <scope>NUCLEOTIDE SEQUENCE [LARGE SCALE GENOMIC DNA]</scope>
    <source>
        <strain evidence="10">Z151</strain>
    </source>
</reference>
<keyword evidence="2 5" id="KW-0812">Transmembrane</keyword>
<feature type="transmembrane region" description="Helical" evidence="7">
    <location>
        <begin position="66"/>
        <end position="87"/>
    </location>
</feature>
<keyword evidence="5" id="KW-0297">G-protein coupled receptor</keyword>
<evidence type="ECO:0000256" key="1">
    <source>
        <dbReference type="ARBA" id="ARBA00004370"/>
    </source>
</evidence>
<keyword evidence="5" id="KW-0675">Receptor</keyword>
<feature type="transmembrane region" description="Helical" evidence="7">
    <location>
        <begin position="207"/>
        <end position="231"/>
    </location>
</feature>
<evidence type="ECO:0000313" key="10">
    <source>
        <dbReference type="Proteomes" id="UP000192578"/>
    </source>
</evidence>
<dbReference type="InterPro" id="IPR052954">
    <property type="entry name" value="GPCR-Ligand_Int"/>
</dbReference>
<dbReference type="PROSITE" id="PS00237">
    <property type="entry name" value="G_PROTEIN_RECEP_F1_1"/>
    <property type="match status" value="1"/>
</dbReference>
<dbReference type="GO" id="GO:0016020">
    <property type="term" value="C:membrane"/>
    <property type="evidence" value="ECO:0007669"/>
    <property type="project" value="UniProtKB-SubCell"/>
</dbReference>
<name>A0A1W0WMQ1_HYPEX</name>
<protein>
    <recommendedName>
        <fullName evidence="8">G-protein coupled receptors family 1 profile domain-containing protein</fullName>
    </recommendedName>
</protein>
<evidence type="ECO:0000259" key="8">
    <source>
        <dbReference type="PROSITE" id="PS50262"/>
    </source>
</evidence>
<keyword evidence="4 7" id="KW-0472">Membrane</keyword>
<dbReference type="SUPFAM" id="SSF81321">
    <property type="entry name" value="Family A G protein-coupled receptor-like"/>
    <property type="match status" value="1"/>
</dbReference>
<gene>
    <name evidence="9" type="ORF">BV898_09333</name>
</gene>
<dbReference type="PROSITE" id="PS50262">
    <property type="entry name" value="G_PROTEIN_RECEP_F1_2"/>
    <property type="match status" value="1"/>
</dbReference>
<feature type="transmembrane region" description="Helical" evidence="7">
    <location>
        <begin position="32"/>
        <end position="54"/>
    </location>
</feature>